<sequence length="292" mass="31680">MGCGGSKVPKLANYKEVVACLCDRRAEDADGKVDKDKAAKEVDELTGKYKAKDDDADWTMKRERMELRKWALKVVRREGWGEDGVKLVDKVLPDDVAELDMKVTKIPEFDELFGKASDPMNTCISLRSNLDEGSEALKEACEFGGKECKTIKDAIKNLKEEAKNVKFNVKANPDMTLDIDAPEADGPIANAIEAIKTFANCCANVIKECPALVTQVQELAEAAKEFPSKVIDAAKNAGLAPGDMMAAAKHTGTNSKSLTKLPEVIKQTAEQAKKSAEELKEAAMALGESPAE</sequence>
<name>A0A0G4GYX6_VITBC</name>
<dbReference type="OrthoDB" id="109025at2759"/>
<feature type="region of interest" description="Disordered" evidence="1">
    <location>
        <begin position="269"/>
        <end position="292"/>
    </location>
</feature>
<organism evidence="2 3">
    <name type="scientific">Vitrella brassicaformis (strain CCMP3155)</name>
    <dbReference type="NCBI Taxonomy" id="1169540"/>
    <lineage>
        <taxon>Eukaryota</taxon>
        <taxon>Sar</taxon>
        <taxon>Alveolata</taxon>
        <taxon>Colpodellida</taxon>
        <taxon>Vitrellaceae</taxon>
        <taxon>Vitrella</taxon>
    </lineage>
</organism>
<accession>A0A0G4GYX6</accession>
<dbReference type="Proteomes" id="UP000041254">
    <property type="component" value="Unassembled WGS sequence"/>
</dbReference>
<proteinExistence type="predicted"/>
<gene>
    <name evidence="2" type="ORF">Vbra_10465</name>
</gene>
<evidence type="ECO:0000313" key="2">
    <source>
        <dbReference type="EMBL" id="CEM36368.1"/>
    </source>
</evidence>
<dbReference type="InParanoid" id="A0A0G4GYX6"/>
<reference evidence="2 3" key="1">
    <citation type="submission" date="2014-11" db="EMBL/GenBank/DDBJ databases">
        <authorList>
            <person name="Zhu J."/>
            <person name="Qi W."/>
            <person name="Song R."/>
        </authorList>
    </citation>
    <scope>NUCLEOTIDE SEQUENCE [LARGE SCALE GENOMIC DNA]</scope>
</reference>
<dbReference type="AlphaFoldDB" id="A0A0G4GYX6"/>
<dbReference type="VEuPathDB" id="CryptoDB:Vbra_10465"/>
<evidence type="ECO:0000256" key="1">
    <source>
        <dbReference type="SAM" id="MobiDB-lite"/>
    </source>
</evidence>
<evidence type="ECO:0000313" key="3">
    <source>
        <dbReference type="Proteomes" id="UP000041254"/>
    </source>
</evidence>
<feature type="compositionally biased region" description="Basic and acidic residues" evidence="1">
    <location>
        <begin position="271"/>
        <end position="281"/>
    </location>
</feature>
<dbReference type="EMBL" id="CDMY01000887">
    <property type="protein sequence ID" value="CEM36368.1"/>
    <property type="molecule type" value="Genomic_DNA"/>
</dbReference>
<keyword evidence="3" id="KW-1185">Reference proteome</keyword>
<protein>
    <submittedName>
        <fullName evidence="2">Uncharacterized protein</fullName>
    </submittedName>
</protein>